<accession>A0ABU9TNA5</accession>
<dbReference type="Gene3D" id="2.60.120.1440">
    <property type="match status" value="1"/>
</dbReference>
<keyword evidence="1" id="KW-0732">Signal</keyword>
<gene>
    <name evidence="3" type="ORF">WNY58_02240</name>
</gene>
<evidence type="ECO:0000313" key="3">
    <source>
        <dbReference type="EMBL" id="MEM5535202.1"/>
    </source>
</evidence>
<evidence type="ECO:0000259" key="2">
    <source>
        <dbReference type="Pfam" id="PF04773"/>
    </source>
</evidence>
<dbReference type="RefSeq" id="WP_342853574.1">
    <property type="nucleotide sequence ID" value="NZ_JBBMRA010000001.1"/>
</dbReference>
<protein>
    <submittedName>
        <fullName evidence="3">FecR family protein</fullName>
    </submittedName>
</protein>
<dbReference type="EMBL" id="JBBMRA010000001">
    <property type="protein sequence ID" value="MEM5535202.1"/>
    <property type="molecule type" value="Genomic_DNA"/>
</dbReference>
<proteinExistence type="predicted"/>
<dbReference type="PANTHER" id="PTHR38731:SF1">
    <property type="entry name" value="FECR PROTEIN DOMAIN-CONTAINING PROTEIN"/>
    <property type="match status" value="1"/>
</dbReference>
<evidence type="ECO:0000313" key="4">
    <source>
        <dbReference type="Proteomes" id="UP001449225"/>
    </source>
</evidence>
<feature type="signal peptide" evidence="1">
    <location>
        <begin position="1"/>
        <end position="26"/>
    </location>
</feature>
<feature type="chain" id="PRO_5046670368" evidence="1">
    <location>
        <begin position="27"/>
        <end position="247"/>
    </location>
</feature>
<reference evidence="3 4" key="1">
    <citation type="submission" date="2024-03" db="EMBL/GenBank/DDBJ databases">
        <title>Community enrichment and isolation of bacterial strains for fucoidan degradation.</title>
        <authorList>
            <person name="Sichert A."/>
        </authorList>
    </citation>
    <scope>NUCLEOTIDE SEQUENCE [LARGE SCALE GENOMIC DNA]</scope>
    <source>
        <strain evidence="3 4">AS76</strain>
    </source>
</reference>
<feature type="domain" description="FecR protein" evidence="2">
    <location>
        <begin position="63"/>
        <end position="165"/>
    </location>
</feature>
<dbReference type="InterPro" id="IPR006860">
    <property type="entry name" value="FecR"/>
</dbReference>
<dbReference type="PANTHER" id="PTHR38731">
    <property type="entry name" value="LIPL45-RELATED LIPOPROTEIN-RELATED"/>
    <property type="match status" value="1"/>
</dbReference>
<sequence length="247" mass="27070">MARLPRLLMFTAVLFMTAIGASPSMAAAQEAAAVVLSIGKNTAQLPQQPSRDLKRKSSIYTQDLISTGPKGQLQLRFSDASRFSLREKTVFSVETYQFNKDTPETGNSVYRLLKGGLRTITGAISHTNVEHYQVHTPIATIGVRGTHYTLFYCDSVCEKDTQATLGLYGYVLEGEIVVKNDAVSAPVSAGRYFFLDNSGRRLQIKKTPFEIFETVKDLGPVLLNGIDAGSVPATEVLNARELAPEYQ</sequence>
<keyword evidence="4" id="KW-1185">Reference proteome</keyword>
<comment type="caution">
    <text evidence="3">The sequence shown here is derived from an EMBL/GenBank/DDBJ whole genome shotgun (WGS) entry which is preliminary data.</text>
</comment>
<name>A0ABU9TNA5_9GAMM</name>
<dbReference type="Pfam" id="PF04773">
    <property type="entry name" value="FecR"/>
    <property type="match status" value="1"/>
</dbReference>
<evidence type="ECO:0000256" key="1">
    <source>
        <dbReference type="SAM" id="SignalP"/>
    </source>
</evidence>
<dbReference type="Proteomes" id="UP001449225">
    <property type="component" value="Unassembled WGS sequence"/>
</dbReference>
<organism evidence="3 4">
    <name type="scientific">Neptuniibacter pectenicola</name>
    <dbReference type="NCBI Taxonomy" id="1806669"/>
    <lineage>
        <taxon>Bacteria</taxon>
        <taxon>Pseudomonadati</taxon>
        <taxon>Pseudomonadota</taxon>
        <taxon>Gammaproteobacteria</taxon>
        <taxon>Oceanospirillales</taxon>
        <taxon>Oceanospirillaceae</taxon>
        <taxon>Neptuniibacter</taxon>
    </lineage>
</organism>